<dbReference type="InterPro" id="IPR001737">
    <property type="entry name" value="KsgA/Erm"/>
</dbReference>
<name>A0AAU7Z7B1_9BACT</name>
<dbReference type="InterPro" id="IPR029063">
    <property type="entry name" value="SAM-dependent_MTases_sf"/>
</dbReference>
<dbReference type="EC" id="2.1.1.182" evidence="7"/>
<dbReference type="GO" id="GO:0003723">
    <property type="term" value="F:RNA binding"/>
    <property type="evidence" value="ECO:0007669"/>
    <property type="project" value="UniProtKB-UniRule"/>
</dbReference>
<dbReference type="NCBIfam" id="TIGR00755">
    <property type="entry name" value="ksgA"/>
    <property type="match status" value="1"/>
</dbReference>
<keyword evidence="4 7" id="KW-0808">Transferase</keyword>
<dbReference type="Pfam" id="PF00398">
    <property type="entry name" value="RrnaAD"/>
    <property type="match status" value="1"/>
</dbReference>
<evidence type="ECO:0000259" key="9">
    <source>
        <dbReference type="SMART" id="SM00650"/>
    </source>
</evidence>
<feature type="binding site" evidence="7 8">
    <location>
        <position position="14"/>
    </location>
    <ligand>
        <name>S-adenosyl-L-methionine</name>
        <dbReference type="ChEBI" id="CHEBI:59789"/>
    </ligand>
</feature>
<evidence type="ECO:0000256" key="5">
    <source>
        <dbReference type="ARBA" id="ARBA00022691"/>
    </source>
</evidence>
<comment type="function">
    <text evidence="7">Specifically dimethylates two adjacent adenosines (A1518 and A1519) in the loop of a conserved hairpin near the 3'-end of 16S rRNA in the 30S particle. May play a critical role in biogenesis of 30S subunits.</text>
</comment>
<dbReference type="GO" id="GO:0005829">
    <property type="term" value="C:cytosol"/>
    <property type="evidence" value="ECO:0007669"/>
    <property type="project" value="TreeGrafter"/>
</dbReference>
<evidence type="ECO:0000256" key="7">
    <source>
        <dbReference type="HAMAP-Rule" id="MF_00607"/>
    </source>
</evidence>
<dbReference type="EMBL" id="CP132938">
    <property type="protein sequence ID" value="XCB24627.1"/>
    <property type="molecule type" value="Genomic_DNA"/>
</dbReference>
<dbReference type="PANTHER" id="PTHR11727:SF7">
    <property type="entry name" value="DIMETHYLADENOSINE TRANSFERASE-RELATED"/>
    <property type="match status" value="1"/>
</dbReference>
<dbReference type="InterPro" id="IPR023165">
    <property type="entry name" value="rRNA_Ade_diMease-like_C"/>
</dbReference>
<comment type="catalytic activity">
    <reaction evidence="7">
        <text>adenosine(1518)/adenosine(1519) in 16S rRNA + 4 S-adenosyl-L-methionine = N(6)-dimethyladenosine(1518)/N(6)-dimethyladenosine(1519) in 16S rRNA + 4 S-adenosyl-L-homocysteine + 4 H(+)</text>
        <dbReference type="Rhea" id="RHEA:19609"/>
        <dbReference type="Rhea" id="RHEA-COMP:10232"/>
        <dbReference type="Rhea" id="RHEA-COMP:10233"/>
        <dbReference type="ChEBI" id="CHEBI:15378"/>
        <dbReference type="ChEBI" id="CHEBI:57856"/>
        <dbReference type="ChEBI" id="CHEBI:59789"/>
        <dbReference type="ChEBI" id="CHEBI:74411"/>
        <dbReference type="ChEBI" id="CHEBI:74493"/>
        <dbReference type="EC" id="2.1.1.182"/>
    </reaction>
</comment>
<feature type="binding site" evidence="7 8">
    <location>
        <position position="106"/>
    </location>
    <ligand>
        <name>S-adenosyl-L-methionine</name>
        <dbReference type="ChEBI" id="CHEBI:59789"/>
    </ligand>
</feature>
<dbReference type="InterPro" id="IPR020598">
    <property type="entry name" value="rRNA_Ade_methylase_Trfase_N"/>
</dbReference>
<dbReference type="InterPro" id="IPR020596">
    <property type="entry name" value="rRNA_Ade_Mease_Trfase_CS"/>
</dbReference>
<dbReference type="Gene3D" id="3.40.50.150">
    <property type="entry name" value="Vaccinia Virus protein VP39"/>
    <property type="match status" value="1"/>
</dbReference>
<feature type="binding site" evidence="7 8">
    <location>
        <position position="60"/>
    </location>
    <ligand>
        <name>S-adenosyl-L-methionine</name>
        <dbReference type="ChEBI" id="CHEBI:59789"/>
    </ligand>
</feature>
<evidence type="ECO:0000256" key="4">
    <source>
        <dbReference type="ARBA" id="ARBA00022679"/>
    </source>
</evidence>
<dbReference type="GO" id="GO:0052908">
    <property type="term" value="F:16S rRNA (adenine(1518)-N(6)/adenine(1519)-N(6))-dimethyltransferase activity"/>
    <property type="evidence" value="ECO:0007669"/>
    <property type="project" value="UniProtKB-EC"/>
</dbReference>
<keyword evidence="3 7" id="KW-0489">Methyltransferase</keyword>
<dbReference type="PROSITE" id="PS51689">
    <property type="entry name" value="SAM_RNA_A_N6_MT"/>
    <property type="match status" value="1"/>
</dbReference>
<comment type="subcellular location">
    <subcellularLocation>
        <location evidence="7">Cytoplasm</location>
    </subcellularLocation>
</comment>
<proteinExistence type="inferred from homology"/>
<sequence length="271" mass="29715">MLMKRKPKLGQNFLVDDSARHAIVDALGDLSKRTVIEIGPGHGAITDILAGRCHKLIALELDRALAAEMTFRFRDHPQVQILECDVLETDLRALVPAGETADVIGNLPYYITSDILLQLFAAGKVGTLARAVLMMQREVAERVSAAPGVRDYGLLSATAQMNAKVDTLFTLPPSAFSPPPDVYSTVLRLHFAPRFAELGVDPDGFNIFLRHSFAQKRKTLQNNLRAAGHSAEQLSAAWPRSIPVQARAESIALESMAELYRSLSIPPMSYE</sequence>
<keyword evidence="2 7" id="KW-0698">rRNA processing</keyword>
<dbReference type="HAMAP" id="MF_00607">
    <property type="entry name" value="16SrRNA_methyltr_A"/>
    <property type="match status" value="1"/>
</dbReference>
<gene>
    <name evidence="7 10" type="primary">rsmA</name>
    <name evidence="7" type="synonym">ksgA</name>
    <name evidence="10" type="ORF">RBB81_12050</name>
</gene>
<evidence type="ECO:0000256" key="1">
    <source>
        <dbReference type="ARBA" id="ARBA00022490"/>
    </source>
</evidence>
<dbReference type="InterPro" id="IPR011530">
    <property type="entry name" value="rRNA_adenine_dimethylase"/>
</dbReference>
<dbReference type="Gene3D" id="1.10.8.100">
    <property type="entry name" value="Ribosomal RNA adenine dimethylase-like, domain 2"/>
    <property type="match status" value="1"/>
</dbReference>
<dbReference type="SUPFAM" id="SSF53335">
    <property type="entry name" value="S-adenosyl-L-methionine-dependent methyltransferases"/>
    <property type="match status" value="1"/>
</dbReference>
<evidence type="ECO:0000313" key="10">
    <source>
        <dbReference type="EMBL" id="XCB24627.1"/>
    </source>
</evidence>
<protein>
    <recommendedName>
        <fullName evidence="7">Ribosomal RNA small subunit methyltransferase A</fullName>
        <ecNumber evidence="7">2.1.1.182</ecNumber>
    </recommendedName>
    <alternativeName>
        <fullName evidence="7">16S rRNA (adenine(1518)-N(6)/adenine(1519)-N(6))-dimethyltransferase</fullName>
    </alternativeName>
    <alternativeName>
        <fullName evidence="7">16S rRNA dimethyladenosine transferase</fullName>
    </alternativeName>
    <alternativeName>
        <fullName evidence="7">16S rRNA dimethylase</fullName>
    </alternativeName>
    <alternativeName>
        <fullName evidence="7">S-adenosylmethionine-6-N', N'-adenosyl(rRNA) dimethyltransferase</fullName>
    </alternativeName>
</protein>
<dbReference type="RefSeq" id="WP_353073874.1">
    <property type="nucleotide sequence ID" value="NZ_CP132938.1"/>
</dbReference>
<evidence type="ECO:0000256" key="8">
    <source>
        <dbReference type="PROSITE-ProRule" id="PRU01026"/>
    </source>
</evidence>
<reference evidence="10" key="2">
    <citation type="journal article" date="2024" name="Environ. Microbiol.">
        <title>Genome analysis and description of Tunturibacter gen. nov. expands the diversity of Terriglobia in tundra soils.</title>
        <authorList>
            <person name="Messyasz A."/>
            <person name="Mannisto M.K."/>
            <person name="Kerkhof L.J."/>
            <person name="Haggblom M.M."/>
        </authorList>
    </citation>
    <scope>NUCLEOTIDE SEQUENCE</scope>
    <source>
        <strain evidence="10">M8UP39</strain>
    </source>
</reference>
<dbReference type="KEGG" id="tgi:RBB81_12050"/>
<keyword evidence="6 7" id="KW-0694">RNA-binding</keyword>
<dbReference type="SMART" id="SM00650">
    <property type="entry name" value="rADc"/>
    <property type="match status" value="1"/>
</dbReference>
<keyword evidence="1 7" id="KW-0963">Cytoplasm</keyword>
<dbReference type="PROSITE" id="PS01131">
    <property type="entry name" value="RRNA_A_DIMETH"/>
    <property type="match status" value="1"/>
</dbReference>
<comment type="similarity">
    <text evidence="7">Belongs to the class I-like SAM-binding methyltransferase superfamily. rRNA adenine N(6)-methyltransferase family. RsmA subfamily.</text>
</comment>
<reference evidence="10" key="1">
    <citation type="submission" date="2023-08" db="EMBL/GenBank/DDBJ databases">
        <authorList>
            <person name="Messyasz A."/>
            <person name="Mannisto M.K."/>
            <person name="Kerkhof L.J."/>
            <person name="Haggblom M."/>
        </authorList>
    </citation>
    <scope>NUCLEOTIDE SEQUENCE</scope>
    <source>
        <strain evidence="10">M8UP39</strain>
    </source>
</reference>
<dbReference type="AlphaFoldDB" id="A0AAU7Z7B1"/>
<dbReference type="PANTHER" id="PTHR11727">
    <property type="entry name" value="DIMETHYLADENOSINE TRANSFERASE"/>
    <property type="match status" value="1"/>
</dbReference>
<evidence type="ECO:0000256" key="6">
    <source>
        <dbReference type="ARBA" id="ARBA00022884"/>
    </source>
</evidence>
<feature type="domain" description="Ribosomal RNA adenine methylase transferase N-terminal" evidence="9">
    <location>
        <begin position="19"/>
        <end position="193"/>
    </location>
</feature>
<feature type="binding site" evidence="7 8">
    <location>
        <position position="12"/>
    </location>
    <ligand>
        <name>S-adenosyl-L-methionine</name>
        <dbReference type="ChEBI" id="CHEBI:59789"/>
    </ligand>
</feature>
<organism evidence="10">
    <name type="scientific">Tunturiibacter gelidiferens</name>
    <dbReference type="NCBI Taxonomy" id="3069689"/>
    <lineage>
        <taxon>Bacteria</taxon>
        <taxon>Pseudomonadati</taxon>
        <taxon>Acidobacteriota</taxon>
        <taxon>Terriglobia</taxon>
        <taxon>Terriglobales</taxon>
        <taxon>Acidobacteriaceae</taxon>
        <taxon>Tunturiibacter</taxon>
    </lineage>
</organism>
<feature type="binding site" evidence="7 8">
    <location>
        <position position="39"/>
    </location>
    <ligand>
        <name>S-adenosyl-L-methionine</name>
        <dbReference type="ChEBI" id="CHEBI:59789"/>
    </ligand>
</feature>
<evidence type="ECO:0000256" key="3">
    <source>
        <dbReference type="ARBA" id="ARBA00022603"/>
    </source>
</evidence>
<keyword evidence="5 7" id="KW-0949">S-adenosyl-L-methionine</keyword>
<feature type="binding site" evidence="7 8">
    <location>
        <position position="85"/>
    </location>
    <ligand>
        <name>S-adenosyl-L-methionine</name>
        <dbReference type="ChEBI" id="CHEBI:59789"/>
    </ligand>
</feature>
<accession>A0AAU7Z7B1</accession>
<evidence type="ECO:0000256" key="2">
    <source>
        <dbReference type="ARBA" id="ARBA00022552"/>
    </source>
</evidence>